<gene>
    <name evidence="1" type="ORF">UFOVP117_325</name>
</gene>
<name>A0A6J5LBI3_9CAUD</name>
<accession>A0A6J5LBI3</accession>
<organism evidence="1">
    <name type="scientific">uncultured Caudovirales phage</name>
    <dbReference type="NCBI Taxonomy" id="2100421"/>
    <lineage>
        <taxon>Viruses</taxon>
        <taxon>Duplodnaviria</taxon>
        <taxon>Heunggongvirae</taxon>
        <taxon>Uroviricota</taxon>
        <taxon>Caudoviricetes</taxon>
        <taxon>Peduoviridae</taxon>
        <taxon>Maltschvirus</taxon>
        <taxon>Maltschvirus maltsch</taxon>
    </lineage>
</organism>
<dbReference type="Gene3D" id="3.30.460.10">
    <property type="entry name" value="Beta Polymerase, domain 2"/>
    <property type="match status" value="1"/>
</dbReference>
<protein>
    <recommendedName>
        <fullName evidence="2">Polymerase nucleotidyl transferase domain-containing protein</fullName>
    </recommendedName>
</protein>
<dbReference type="InterPro" id="IPR043519">
    <property type="entry name" value="NT_sf"/>
</dbReference>
<evidence type="ECO:0000313" key="1">
    <source>
        <dbReference type="EMBL" id="CAB4130240.1"/>
    </source>
</evidence>
<dbReference type="SUPFAM" id="SSF81301">
    <property type="entry name" value="Nucleotidyltransferase"/>
    <property type="match status" value="1"/>
</dbReference>
<evidence type="ECO:0008006" key="2">
    <source>
        <dbReference type="Google" id="ProtNLM"/>
    </source>
</evidence>
<proteinExistence type="predicted"/>
<sequence length="253" mass="30078">MKDNNIIKSFFSKDELNSKIWDENMQLRKDVREKLLQTANEFIDFIGVPLLIEDVIFTGSLANYNWSEYSDIDLHVVCDFIQFSDTELSLYEELFKVKKTIFNTNHDIKIFGYEVELYVQNATEAHFSSGVYSVLYDEWDVKPEKEDSNIDTKILKLKINHWKSQIDTVVDNATEKDIDEAREYIKKFKEKLKKYRSSGLKKEGEYSYENLVFKYLRRSDYLEKLFNLENNLLDKELSLMEQNVDFLLNLKKS</sequence>
<reference evidence="1" key="1">
    <citation type="submission" date="2020-04" db="EMBL/GenBank/DDBJ databases">
        <authorList>
            <person name="Chiriac C."/>
            <person name="Salcher M."/>
            <person name="Ghai R."/>
            <person name="Kavagutti S V."/>
        </authorList>
    </citation>
    <scope>NUCLEOTIDE SEQUENCE</scope>
</reference>
<dbReference type="EMBL" id="LR796235">
    <property type="protein sequence ID" value="CAB4130240.1"/>
    <property type="molecule type" value="Genomic_DNA"/>
</dbReference>